<accession>A0A255E0L3</accession>
<gene>
    <name evidence="4" type="ORF">CGZ92_11905</name>
</gene>
<feature type="transmembrane region" description="Helical" evidence="3">
    <location>
        <begin position="235"/>
        <end position="253"/>
    </location>
</feature>
<dbReference type="Proteomes" id="UP000216533">
    <property type="component" value="Unassembled WGS sequence"/>
</dbReference>
<dbReference type="AlphaFoldDB" id="A0A255E0L3"/>
<feature type="compositionally biased region" description="Acidic residues" evidence="2">
    <location>
        <begin position="36"/>
        <end position="52"/>
    </location>
</feature>
<dbReference type="EMBL" id="NMVI01000027">
    <property type="protein sequence ID" value="OYN84541.1"/>
    <property type="molecule type" value="Genomic_DNA"/>
</dbReference>
<feature type="coiled-coil region" evidence="1">
    <location>
        <begin position="282"/>
        <end position="309"/>
    </location>
</feature>
<organism evidence="4 5">
    <name type="scientific">Parenemella sanctibonifatiensis</name>
    <dbReference type="NCBI Taxonomy" id="2016505"/>
    <lineage>
        <taxon>Bacteria</taxon>
        <taxon>Bacillati</taxon>
        <taxon>Actinomycetota</taxon>
        <taxon>Actinomycetes</taxon>
        <taxon>Propionibacteriales</taxon>
        <taxon>Propionibacteriaceae</taxon>
        <taxon>Parenemella</taxon>
    </lineage>
</organism>
<feature type="region of interest" description="Disordered" evidence="2">
    <location>
        <begin position="28"/>
        <end position="52"/>
    </location>
</feature>
<name>A0A255E0L3_9ACTN</name>
<evidence type="ECO:0000313" key="4">
    <source>
        <dbReference type="EMBL" id="OYN84541.1"/>
    </source>
</evidence>
<protein>
    <submittedName>
        <fullName evidence="4">Uncharacterized protein</fullName>
    </submittedName>
</protein>
<comment type="caution">
    <text evidence="4">The sequence shown here is derived from an EMBL/GenBank/DDBJ whole genome shotgun (WGS) entry which is preliminary data.</text>
</comment>
<keyword evidence="1" id="KW-0175">Coiled coil</keyword>
<evidence type="ECO:0000256" key="3">
    <source>
        <dbReference type="SAM" id="Phobius"/>
    </source>
</evidence>
<keyword evidence="3" id="KW-0812">Transmembrane</keyword>
<keyword evidence="3" id="KW-0472">Membrane</keyword>
<reference evidence="4 5" key="1">
    <citation type="submission" date="2017-07" db="EMBL/GenBank/DDBJ databases">
        <title>Draft whole genome sequences of clinical Proprionibacteriaceae strains.</title>
        <authorList>
            <person name="Bernier A.-M."/>
            <person name="Bernard K."/>
            <person name="Domingo M.-C."/>
        </authorList>
    </citation>
    <scope>NUCLEOTIDE SEQUENCE [LARGE SCALE GENOMIC DNA]</scope>
    <source>
        <strain evidence="4 5">NML 160184</strain>
    </source>
</reference>
<sequence length="310" mass="33397">MAPISASATAGSEDTRWRMRLTDLRRFTGTLGSPVEEPEPEDAAEPEVDAEPETVIDGVRVVTPEEAWSDTQGALLGAAAGVIQSESDHDLDAMLASLARLERRFEDPLGPAPADEEPAAHDVAELVRATAADEHASPRDRRLMWQAITGGWQGQLAEAAEAPAPRPEALAGRTHGIDVTAKGYSTSDVRRREQELEERFGLSWPQRHALPIMIAGGVLAVLGVVLLFAGFSVGASLTLLVVGIAVAIAGHHFRTTRQARERSRLAEGDVRSQVERLHEKLAASHQRAVEEHEAEVAAAQRALRAVRRLG</sequence>
<evidence type="ECO:0000313" key="5">
    <source>
        <dbReference type="Proteomes" id="UP000216533"/>
    </source>
</evidence>
<evidence type="ECO:0000256" key="2">
    <source>
        <dbReference type="SAM" id="MobiDB-lite"/>
    </source>
</evidence>
<evidence type="ECO:0000256" key="1">
    <source>
        <dbReference type="SAM" id="Coils"/>
    </source>
</evidence>
<feature type="transmembrane region" description="Helical" evidence="3">
    <location>
        <begin position="209"/>
        <end position="229"/>
    </location>
</feature>
<proteinExistence type="predicted"/>
<keyword evidence="3" id="KW-1133">Transmembrane helix</keyword>